<evidence type="ECO:0000313" key="2">
    <source>
        <dbReference type="Proteomes" id="UP001500936"/>
    </source>
</evidence>
<dbReference type="EMBL" id="BAABHB010000002">
    <property type="protein sequence ID" value="GAA4399187.1"/>
    <property type="molecule type" value="Genomic_DNA"/>
</dbReference>
<evidence type="ECO:0008006" key="3">
    <source>
        <dbReference type="Google" id="ProtNLM"/>
    </source>
</evidence>
<name>A0ABP8K188_9BACT</name>
<gene>
    <name evidence="1" type="ORF">GCM10023187_10650</name>
</gene>
<dbReference type="Gene3D" id="3.10.450.50">
    <property type="match status" value="1"/>
</dbReference>
<evidence type="ECO:0000313" key="1">
    <source>
        <dbReference type="EMBL" id="GAA4399187.1"/>
    </source>
</evidence>
<sequence>MLNPNADRDIALVTQYAKDITAGNTDQARRQLAANYRSYGPGARDSANVDQWLGIWSERYKMQQDRKITVYASLATRVKEGPLKGDWVMLWFDYSALSVSEGKPVTVPVQLTVKVDNGKIVQERMYYDGLSPLIGLGWTVAPPQTAKK</sequence>
<comment type="caution">
    <text evidence="1">The sequence shown here is derived from an EMBL/GenBank/DDBJ whole genome shotgun (WGS) entry which is preliminary data.</text>
</comment>
<protein>
    <recommendedName>
        <fullName evidence="3">SnoaL-like domain-containing protein</fullName>
    </recommendedName>
</protein>
<keyword evidence="2" id="KW-1185">Reference proteome</keyword>
<proteinExistence type="predicted"/>
<dbReference type="Proteomes" id="UP001500936">
    <property type="component" value="Unassembled WGS sequence"/>
</dbReference>
<organism evidence="1 2">
    <name type="scientific">Nibrella viscosa</name>
    <dbReference type="NCBI Taxonomy" id="1084524"/>
    <lineage>
        <taxon>Bacteria</taxon>
        <taxon>Pseudomonadati</taxon>
        <taxon>Bacteroidota</taxon>
        <taxon>Cytophagia</taxon>
        <taxon>Cytophagales</taxon>
        <taxon>Spirosomataceae</taxon>
        <taxon>Nibrella</taxon>
    </lineage>
</organism>
<reference evidence="2" key="1">
    <citation type="journal article" date="2019" name="Int. J. Syst. Evol. Microbiol.">
        <title>The Global Catalogue of Microorganisms (GCM) 10K type strain sequencing project: providing services to taxonomists for standard genome sequencing and annotation.</title>
        <authorList>
            <consortium name="The Broad Institute Genomics Platform"/>
            <consortium name="The Broad Institute Genome Sequencing Center for Infectious Disease"/>
            <person name="Wu L."/>
            <person name="Ma J."/>
        </authorList>
    </citation>
    <scope>NUCLEOTIDE SEQUENCE [LARGE SCALE GENOMIC DNA]</scope>
    <source>
        <strain evidence="2">JCM 17925</strain>
    </source>
</reference>
<accession>A0ABP8K188</accession>
<dbReference type="SUPFAM" id="SSF54427">
    <property type="entry name" value="NTF2-like"/>
    <property type="match status" value="1"/>
</dbReference>
<dbReference type="InterPro" id="IPR032710">
    <property type="entry name" value="NTF2-like_dom_sf"/>
</dbReference>